<dbReference type="VEuPathDB" id="FungiDB:MAPG_01164"/>
<dbReference type="InterPro" id="IPR033162">
    <property type="entry name" value="TBCD"/>
</dbReference>
<dbReference type="PANTHER" id="PTHR12658">
    <property type="entry name" value="BETA-TUBULIN COFACTOR D"/>
    <property type="match status" value="1"/>
</dbReference>
<sequence length="148" mass="16656">MDAPEEDADIKLQKISSDLIADFDRSLQPFLHRADGTVRGQVRSHEATRLATSLLDPFQELPQLLDPHLSRWVPALGDALVDYLAAPRRSRTRSIRAGLLMPLPAAICKLLYTLCKIRGEKVVVRFLSVETRHLERLMSALEDSERSA</sequence>
<organism evidence="1">
    <name type="scientific">Magnaporthiopsis poae (strain ATCC 64411 / 73-15)</name>
    <name type="common">Kentucky bluegrass fungus</name>
    <name type="synonym">Magnaporthe poae</name>
    <dbReference type="NCBI Taxonomy" id="644358"/>
    <lineage>
        <taxon>Eukaryota</taxon>
        <taxon>Fungi</taxon>
        <taxon>Dikarya</taxon>
        <taxon>Ascomycota</taxon>
        <taxon>Pezizomycotina</taxon>
        <taxon>Sordariomycetes</taxon>
        <taxon>Sordariomycetidae</taxon>
        <taxon>Magnaporthales</taxon>
        <taxon>Magnaporthaceae</taxon>
        <taxon>Magnaporthiopsis</taxon>
    </lineage>
</organism>
<dbReference type="AlphaFoldDB" id="A0A0H2TF24"/>
<reference evidence="1" key="2">
    <citation type="submission" date="2011-03" db="EMBL/GenBank/DDBJ databases">
        <title>Annotation of Magnaporthe poae ATCC 64411.</title>
        <authorList>
            <person name="Ma L.-J."/>
            <person name="Dead R."/>
            <person name="Young S.K."/>
            <person name="Zeng Q."/>
            <person name="Gargeya S."/>
            <person name="Fitzgerald M."/>
            <person name="Haas B."/>
            <person name="Abouelleil A."/>
            <person name="Alvarado L."/>
            <person name="Arachchi H.M."/>
            <person name="Berlin A."/>
            <person name="Brown A."/>
            <person name="Chapman S.B."/>
            <person name="Chen Z."/>
            <person name="Dunbar C."/>
            <person name="Freedman E."/>
            <person name="Gearin G."/>
            <person name="Gellesch M."/>
            <person name="Goldberg J."/>
            <person name="Griggs A."/>
            <person name="Gujja S."/>
            <person name="Heiman D."/>
            <person name="Howarth C."/>
            <person name="Larson L."/>
            <person name="Lui A."/>
            <person name="MacDonald P.J.P."/>
            <person name="Mehta T."/>
            <person name="Montmayeur A."/>
            <person name="Murphy C."/>
            <person name="Neiman D."/>
            <person name="Pearson M."/>
            <person name="Priest M."/>
            <person name="Roberts A."/>
            <person name="Saif S."/>
            <person name="Shea T."/>
            <person name="Shenoy N."/>
            <person name="Sisk P."/>
            <person name="Stolte C."/>
            <person name="Sykes S."/>
            <person name="Yandava C."/>
            <person name="Wortman J."/>
            <person name="Nusbaum C."/>
            <person name="Birren B."/>
        </authorList>
    </citation>
    <scope>NUCLEOTIDE SEQUENCE</scope>
    <source>
        <strain evidence="1">ATCC 64411</strain>
    </source>
</reference>
<dbReference type="GO" id="GO:0048487">
    <property type="term" value="F:beta-tubulin binding"/>
    <property type="evidence" value="ECO:0007669"/>
    <property type="project" value="InterPro"/>
</dbReference>
<accession>A0A0H2TF24</accession>
<reference evidence="1" key="1">
    <citation type="submission" date="2010-05" db="EMBL/GenBank/DDBJ databases">
        <title>The Genome Sequence of Magnaporthe poae strain ATCC 64411.</title>
        <authorList>
            <consortium name="The Broad Institute Genome Sequencing Platform"/>
            <consortium name="Broad Institute Genome Sequencing Center for Infectious Disease"/>
            <person name="Ma L.-J."/>
            <person name="Dead R."/>
            <person name="Young S."/>
            <person name="Zeng Q."/>
            <person name="Koehrsen M."/>
            <person name="Alvarado L."/>
            <person name="Berlin A."/>
            <person name="Chapman S.B."/>
            <person name="Chen Z."/>
            <person name="Freedman E."/>
            <person name="Gellesch M."/>
            <person name="Goldberg J."/>
            <person name="Griggs A."/>
            <person name="Gujja S."/>
            <person name="Heilman E.R."/>
            <person name="Heiman D."/>
            <person name="Hepburn T."/>
            <person name="Howarth C."/>
            <person name="Jen D."/>
            <person name="Larson L."/>
            <person name="Mehta T."/>
            <person name="Neiman D."/>
            <person name="Pearson M."/>
            <person name="Roberts A."/>
            <person name="Saif S."/>
            <person name="Shea T."/>
            <person name="Shenoy N."/>
            <person name="Sisk P."/>
            <person name="Stolte C."/>
            <person name="Sykes S."/>
            <person name="Walk T."/>
            <person name="White J."/>
            <person name="Yandava C."/>
            <person name="Haas B."/>
            <person name="Nusbaum C."/>
            <person name="Birren B."/>
        </authorList>
    </citation>
    <scope>NUCLEOTIDE SEQUENCE</scope>
    <source>
        <strain evidence="1">ATCC 64411</strain>
    </source>
</reference>
<dbReference type="GO" id="GO:0007021">
    <property type="term" value="P:tubulin complex assembly"/>
    <property type="evidence" value="ECO:0007669"/>
    <property type="project" value="InterPro"/>
</dbReference>
<dbReference type="GO" id="GO:0007023">
    <property type="term" value="P:post-chaperonin tubulin folding pathway"/>
    <property type="evidence" value="ECO:0007669"/>
    <property type="project" value="InterPro"/>
</dbReference>
<evidence type="ECO:0000313" key="1">
    <source>
        <dbReference type="EMBL" id="KLU82087.1"/>
    </source>
</evidence>
<protein>
    <submittedName>
        <fullName evidence="1">Small nuclear ribonucleoprotein</fullName>
    </submittedName>
</protein>
<dbReference type="PANTHER" id="PTHR12658:SF0">
    <property type="entry name" value="TUBULIN-SPECIFIC CHAPERONE D"/>
    <property type="match status" value="1"/>
</dbReference>
<dbReference type="Pfam" id="PF23579">
    <property type="entry name" value="ARM_TBCD"/>
    <property type="match status" value="1"/>
</dbReference>
<feature type="non-terminal residue" evidence="1">
    <location>
        <position position="148"/>
    </location>
</feature>
<proteinExistence type="predicted"/>
<dbReference type="GO" id="GO:0000226">
    <property type="term" value="P:microtubule cytoskeleton organization"/>
    <property type="evidence" value="ECO:0007669"/>
    <property type="project" value="TreeGrafter"/>
</dbReference>
<keyword evidence="1" id="KW-0687">Ribonucleoprotein</keyword>
<dbReference type="GO" id="GO:1990904">
    <property type="term" value="C:ribonucleoprotein complex"/>
    <property type="evidence" value="ECO:0007669"/>
    <property type="project" value="UniProtKB-KW"/>
</dbReference>
<gene>
    <name evidence="1" type="ORF">MAPG_01164</name>
</gene>
<dbReference type="EMBL" id="GL876966">
    <property type="protein sequence ID" value="KLU82087.1"/>
    <property type="molecule type" value="Genomic_DNA"/>
</dbReference>
<dbReference type="GO" id="GO:0005096">
    <property type="term" value="F:GTPase activator activity"/>
    <property type="evidence" value="ECO:0007669"/>
    <property type="project" value="InterPro"/>
</dbReference>
<name>A0A0H2TF24_MAGP6</name>
<dbReference type="OrthoDB" id="10253476at2759"/>